<protein>
    <recommendedName>
        <fullName evidence="5">PucR C-terminal helix-turn-helix domain-containing protein</fullName>
    </recommendedName>
</protein>
<comment type="caution">
    <text evidence="3">The sequence shown here is derived from an EMBL/GenBank/DDBJ whole genome shotgun (WGS) entry which is preliminary data.</text>
</comment>
<evidence type="ECO:0000313" key="4">
    <source>
        <dbReference type="Proteomes" id="UP001500339"/>
    </source>
</evidence>
<evidence type="ECO:0008006" key="5">
    <source>
        <dbReference type="Google" id="ProtNLM"/>
    </source>
</evidence>
<feature type="domain" description="Purine catabolism PurC-like" evidence="1">
    <location>
        <begin position="7"/>
        <end position="130"/>
    </location>
</feature>
<dbReference type="Gene3D" id="1.10.10.2840">
    <property type="entry name" value="PucR C-terminal helix-turn-helix domain"/>
    <property type="match status" value="1"/>
</dbReference>
<dbReference type="Pfam" id="PF07905">
    <property type="entry name" value="PucR"/>
    <property type="match status" value="1"/>
</dbReference>
<dbReference type="InterPro" id="IPR025736">
    <property type="entry name" value="PucR_C-HTH_dom"/>
</dbReference>
<evidence type="ECO:0000313" key="3">
    <source>
        <dbReference type="EMBL" id="GAA0728027.1"/>
    </source>
</evidence>
<dbReference type="EMBL" id="BAAACF010000003">
    <property type="protein sequence ID" value="GAA0728027.1"/>
    <property type="molecule type" value="Genomic_DNA"/>
</dbReference>
<dbReference type="Proteomes" id="UP001500339">
    <property type="component" value="Unassembled WGS sequence"/>
</dbReference>
<gene>
    <name evidence="3" type="ORF">GCM10008905_26340</name>
</gene>
<dbReference type="PANTHER" id="PTHR33744:SF1">
    <property type="entry name" value="DNA-BINDING TRANSCRIPTIONAL ACTIVATOR ADER"/>
    <property type="match status" value="1"/>
</dbReference>
<sequence>MSITVKDILQLDVLKNAELVSGKNGLNREILRVNFTDCPLDPCDPGYTLVSKGDLYIHSFYTTQNNEDLVFNIIDFYIQTQSSCCIGLKCYLNQMPERVLHLANRNNYPIIMIDADVPYGQLIKDISELILTEQLALSSENKINKLLYDKLNSQERNNIIQYLTPDLPLKYLCIYISYPELPSLRFNFLKNDLSSQFQLHFLRYHKGGFLILDLITHLDFSRTINSLTHLLSYYGKTFYIGVSSKCEESRDFVRSFNEAYSAHKIAQLTGNRVTYYNDLSIYSLLLPLRNHEILNEFCKKILGPLKEYENRYSTNLLETIRIYLKNNGDYKKTAYFLDTHENTIRFRIGKAKSLLGLEDSPYAFIEYVSIALKAEQLL</sequence>
<dbReference type="RefSeq" id="WP_343770370.1">
    <property type="nucleotide sequence ID" value="NZ_BAAACF010000003.1"/>
</dbReference>
<keyword evidence="4" id="KW-1185">Reference proteome</keyword>
<dbReference type="InterPro" id="IPR051448">
    <property type="entry name" value="CdaR-like_regulators"/>
</dbReference>
<evidence type="ECO:0000259" key="1">
    <source>
        <dbReference type="Pfam" id="PF07905"/>
    </source>
</evidence>
<dbReference type="PANTHER" id="PTHR33744">
    <property type="entry name" value="CARBOHYDRATE DIACID REGULATOR"/>
    <property type="match status" value="1"/>
</dbReference>
<reference evidence="3 4" key="1">
    <citation type="journal article" date="2019" name="Int. J. Syst. Evol. Microbiol.">
        <title>The Global Catalogue of Microorganisms (GCM) 10K type strain sequencing project: providing services to taxonomists for standard genome sequencing and annotation.</title>
        <authorList>
            <consortium name="The Broad Institute Genomics Platform"/>
            <consortium name="The Broad Institute Genome Sequencing Center for Infectious Disease"/>
            <person name="Wu L."/>
            <person name="Ma J."/>
        </authorList>
    </citation>
    <scope>NUCLEOTIDE SEQUENCE [LARGE SCALE GENOMIC DNA]</scope>
    <source>
        <strain evidence="3 4">JCM 1405</strain>
    </source>
</reference>
<name>A0ABN1J3Y6_9CLOT</name>
<evidence type="ECO:0000259" key="2">
    <source>
        <dbReference type="Pfam" id="PF13556"/>
    </source>
</evidence>
<accession>A0ABN1J3Y6</accession>
<dbReference type="InterPro" id="IPR042070">
    <property type="entry name" value="PucR_C-HTH_sf"/>
</dbReference>
<dbReference type="Pfam" id="PF13556">
    <property type="entry name" value="HTH_30"/>
    <property type="match status" value="1"/>
</dbReference>
<dbReference type="InterPro" id="IPR012914">
    <property type="entry name" value="PucR_dom"/>
</dbReference>
<organism evidence="3 4">
    <name type="scientific">Clostridium malenominatum</name>
    <dbReference type="NCBI Taxonomy" id="1539"/>
    <lineage>
        <taxon>Bacteria</taxon>
        <taxon>Bacillati</taxon>
        <taxon>Bacillota</taxon>
        <taxon>Clostridia</taxon>
        <taxon>Eubacteriales</taxon>
        <taxon>Clostridiaceae</taxon>
        <taxon>Clostridium</taxon>
    </lineage>
</organism>
<feature type="domain" description="PucR C-terminal helix-turn-helix" evidence="2">
    <location>
        <begin position="316"/>
        <end position="372"/>
    </location>
</feature>
<proteinExistence type="predicted"/>